<comment type="caution">
    <text evidence="1">The sequence shown here is derived from an EMBL/GenBank/DDBJ whole genome shotgun (WGS) entry which is preliminary data.</text>
</comment>
<keyword evidence="2" id="KW-1185">Reference proteome</keyword>
<dbReference type="GeneID" id="81623925"/>
<reference evidence="1" key="1">
    <citation type="submission" date="2022-12" db="EMBL/GenBank/DDBJ databases">
        <authorList>
            <person name="Petersen C."/>
        </authorList>
    </citation>
    <scope>NUCLEOTIDE SEQUENCE</scope>
    <source>
        <strain evidence="1">IBT 30728</strain>
    </source>
</reference>
<name>A0A9W9XDB9_9EURO</name>
<evidence type="ECO:0000313" key="2">
    <source>
        <dbReference type="Proteomes" id="UP001148312"/>
    </source>
</evidence>
<protein>
    <submittedName>
        <fullName evidence="1">Uncharacterized protein</fullName>
    </submittedName>
</protein>
<gene>
    <name evidence="1" type="ORF">N7539_004074</name>
</gene>
<accession>A0A9W9XDB9</accession>
<dbReference type="EMBL" id="JAPWDQ010000004">
    <property type="protein sequence ID" value="KAJ5489184.1"/>
    <property type="molecule type" value="Genomic_DNA"/>
</dbReference>
<dbReference type="RefSeq" id="XP_056791217.1">
    <property type="nucleotide sequence ID" value="XM_056933676.1"/>
</dbReference>
<proteinExistence type="predicted"/>
<evidence type="ECO:0000313" key="1">
    <source>
        <dbReference type="EMBL" id="KAJ5489184.1"/>
    </source>
</evidence>
<dbReference type="AlphaFoldDB" id="A0A9W9XDB9"/>
<sequence>MSNDKQGKGSDSVPWDQRLRSKPQWRVWINYIKSAAVSEGVWQYMDPDLSDDEVKTLPNIEDPPTPEIVNPNVSDIADLTDKEYKRFNRYTTHSVATEHHSRLVGCRNPREKLLKLKEHFAPEEDTRREELRQAWREMIRYKPRSTVIDQWLNGWTNLYDECKAADVLDVVYRPKDPIRDFLRSTRTLDEFFYST</sequence>
<organism evidence="1 2">
    <name type="scientific">Penicillium diatomitis</name>
    <dbReference type="NCBI Taxonomy" id="2819901"/>
    <lineage>
        <taxon>Eukaryota</taxon>
        <taxon>Fungi</taxon>
        <taxon>Dikarya</taxon>
        <taxon>Ascomycota</taxon>
        <taxon>Pezizomycotina</taxon>
        <taxon>Eurotiomycetes</taxon>
        <taxon>Eurotiomycetidae</taxon>
        <taxon>Eurotiales</taxon>
        <taxon>Aspergillaceae</taxon>
        <taxon>Penicillium</taxon>
    </lineage>
</organism>
<reference evidence="1" key="2">
    <citation type="journal article" date="2023" name="IMA Fungus">
        <title>Comparative genomic study of the Penicillium genus elucidates a diverse pangenome and 15 lateral gene transfer events.</title>
        <authorList>
            <person name="Petersen C."/>
            <person name="Sorensen T."/>
            <person name="Nielsen M.R."/>
            <person name="Sondergaard T.E."/>
            <person name="Sorensen J.L."/>
            <person name="Fitzpatrick D.A."/>
            <person name="Frisvad J.C."/>
            <person name="Nielsen K.L."/>
        </authorList>
    </citation>
    <scope>NUCLEOTIDE SEQUENCE</scope>
    <source>
        <strain evidence="1">IBT 30728</strain>
    </source>
</reference>
<dbReference type="Proteomes" id="UP001148312">
    <property type="component" value="Unassembled WGS sequence"/>
</dbReference>